<feature type="transmembrane region" description="Helical" evidence="6">
    <location>
        <begin position="445"/>
        <end position="463"/>
    </location>
</feature>
<feature type="transmembrane region" description="Helical" evidence="6">
    <location>
        <begin position="415"/>
        <end position="433"/>
    </location>
</feature>
<accession>A0ABW5CZ42</accession>
<feature type="transmembrane region" description="Helical" evidence="6">
    <location>
        <begin position="240"/>
        <end position="259"/>
    </location>
</feature>
<feature type="transmembrane region" description="Helical" evidence="6">
    <location>
        <begin position="58"/>
        <end position="79"/>
    </location>
</feature>
<evidence type="ECO:0000256" key="3">
    <source>
        <dbReference type="ARBA" id="ARBA00022692"/>
    </source>
</evidence>
<evidence type="ECO:0000256" key="6">
    <source>
        <dbReference type="SAM" id="Phobius"/>
    </source>
</evidence>
<comment type="subcellular location">
    <subcellularLocation>
        <location evidence="1">Cell membrane</location>
        <topology evidence="1">Multi-pass membrane protein</topology>
    </subcellularLocation>
</comment>
<dbReference type="PANTHER" id="PTHR30250:SF26">
    <property type="entry name" value="PSMA PROTEIN"/>
    <property type="match status" value="1"/>
</dbReference>
<organism evidence="7 8">
    <name type="scientific">Pontibacter ruber</name>
    <dbReference type="NCBI Taxonomy" id="1343895"/>
    <lineage>
        <taxon>Bacteria</taxon>
        <taxon>Pseudomonadati</taxon>
        <taxon>Bacteroidota</taxon>
        <taxon>Cytophagia</taxon>
        <taxon>Cytophagales</taxon>
        <taxon>Hymenobacteraceae</taxon>
        <taxon>Pontibacter</taxon>
    </lineage>
</organism>
<dbReference type="RefSeq" id="WP_250430761.1">
    <property type="nucleotide sequence ID" value="NZ_JALPRR010000003.1"/>
</dbReference>
<feature type="transmembrane region" description="Helical" evidence="6">
    <location>
        <begin position="357"/>
        <end position="377"/>
    </location>
</feature>
<dbReference type="Proteomes" id="UP001597374">
    <property type="component" value="Unassembled WGS sequence"/>
</dbReference>
<feature type="transmembrane region" description="Helical" evidence="6">
    <location>
        <begin position="24"/>
        <end position="46"/>
    </location>
</feature>
<feature type="transmembrane region" description="Helical" evidence="6">
    <location>
        <begin position="201"/>
        <end position="220"/>
    </location>
</feature>
<evidence type="ECO:0000256" key="1">
    <source>
        <dbReference type="ARBA" id="ARBA00004651"/>
    </source>
</evidence>
<keyword evidence="4 6" id="KW-1133">Transmembrane helix</keyword>
<protein>
    <submittedName>
        <fullName evidence="7">Lipopolysaccharide biosynthesis protein</fullName>
    </submittedName>
</protein>
<name>A0ABW5CZ42_9BACT</name>
<keyword evidence="8" id="KW-1185">Reference proteome</keyword>
<evidence type="ECO:0000256" key="2">
    <source>
        <dbReference type="ARBA" id="ARBA00022475"/>
    </source>
</evidence>
<keyword evidence="2" id="KW-1003">Cell membrane</keyword>
<comment type="caution">
    <text evidence="7">The sequence shown here is derived from an EMBL/GenBank/DDBJ whole genome shotgun (WGS) entry which is preliminary data.</text>
</comment>
<feature type="transmembrane region" description="Helical" evidence="6">
    <location>
        <begin position="389"/>
        <end position="409"/>
    </location>
</feature>
<proteinExistence type="predicted"/>
<reference evidence="8" key="1">
    <citation type="journal article" date="2019" name="Int. J. Syst. Evol. Microbiol.">
        <title>The Global Catalogue of Microorganisms (GCM) 10K type strain sequencing project: providing services to taxonomists for standard genome sequencing and annotation.</title>
        <authorList>
            <consortium name="The Broad Institute Genomics Platform"/>
            <consortium name="The Broad Institute Genome Sequencing Center for Infectious Disease"/>
            <person name="Wu L."/>
            <person name="Ma J."/>
        </authorList>
    </citation>
    <scope>NUCLEOTIDE SEQUENCE [LARGE SCALE GENOMIC DNA]</scope>
    <source>
        <strain evidence="8">CGMCC 4.1782</strain>
    </source>
</reference>
<dbReference type="EMBL" id="JBHUIM010000002">
    <property type="protein sequence ID" value="MFD2247692.1"/>
    <property type="molecule type" value="Genomic_DNA"/>
</dbReference>
<keyword evidence="5 6" id="KW-0472">Membrane</keyword>
<feature type="transmembrane region" description="Helical" evidence="6">
    <location>
        <begin position="315"/>
        <end position="337"/>
    </location>
</feature>
<feature type="transmembrane region" description="Helical" evidence="6">
    <location>
        <begin position="175"/>
        <end position="195"/>
    </location>
</feature>
<feature type="transmembrane region" description="Helical" evidence="6">
    <location>
        <begin position="139"/>
        <end position="163"/>
    </location>
</feature>
<evidence type="ECO:0000256" key="5">
    <source>
        <dbReference type="ARBA" id="ARBA00023136"/>
    </source>
</evidence>
<sequence>MLNKLNKYNEQKNKILKSPNFKNAYWSIADVVIYPAMYLLATPIFLKHLGAELYGLWMLINSLIAGIGVLNGGLSDATIKFISKYRALEDKEGIVRIFRATYSITLVVFVLAVLLVMLTSKWLVYSDLFKITPRLQAEAIVALQIATVAFSLRLLEQIFFAYFKAFERFDIYSKISILAKAIMLMAGVALVLSGYSLSTILWSNVAVSLLSIIVEGALVARKLGLRTFIPDFDKATVKEVFTFSSWAWVQTIIGVFSAQLDRYIVAAAVNMETLAYYSIGLLVATQIHNVFAAGAGFIFPLITKRIEQKQEIKPIYYRMQLLVITLGIIGIAALVFIQDYVFTLWLGEEDYSLAQNFITLFLCFEVLLITSVIPYYYLIASGHIRLNTLIMGLNTAATALAMVILFKIMGESGLVWGKVIVIALTSPLLYNILHRRVLHDFDKLAGLKLLLPSIAIITFILVPSIPLKLLALGLSFILLYFVLFKKLQAAA</sequence>
<feature type="transmembrane region" description="Helical" evidence="6">
    <location>
        <begin position="279"/>
        <end position="303"/>
    </location>
</feature>
<evidence type="ECO:0000256" key="4">
    <source>
        <dbReference type="ARBA" id="ARBA00022989"/>
    </source>
</evidence>
<gene>
    <name evidence="7" type="ORF">ACFSKP_15610</name>
</gene>
<dbReference type="Pfam" id="PF13440">
    <property type="entry name" value="Polysacc_synt_3"/>
    <property type="match status" value="1"/>
</dbReference>
<feature type="transmembrane region" description="Helical" evidence="6">
    <location>
        <begin position="469"/>
        <end position="487"/>
    </location>
</feature>
<evidence type="ECO:0000313" key="7">
    <source>
        <dbReference type="EMBL" id="MFD2247692.1"/>
    </source>
</evidence>
<feature type="transmembrane region" description="Helical" evidence="6">
    <location>
        <begin position="100"/>
        <end position="119"/>
    </location>
</feature>
<keyword evidence="3 6" id="KW-0812">Transmembrane</keyword>
<dbReference type="InterPro" id="IPR050833">
    <property type="entry name" value="Poly_Biosynth_Transport"/>
</dbReference>
<evidence type="ECO:0000313" key="8">
    <source>
        <dbReference type="Proteomes" id="UP001597374"/>
    </source>
</evidence>
<dbReference type="PANTHER" id="PTHR30250">
    <property type="entry name" value="PST FAMILY PREDICTED COLANIC ACID TRANSPORTER"/>
    <property type="match status" value="1"/>
</dbReference>